<proteinExistence type="predicted"/>
<feature type="region of interest" description="Disordered" evidence="1">
    <location>
        <begin position="1"/>
        <end position="22"/>
    </location>
</feature>
<dbReference type="PANTHER" id="PTHR37244">
    <property type="entry name" value="NADP-SPECIFIC GLUTAMATE DEHYDROGENASE"/>
    <property type="match status" value="1"/>
</dbReference>
<organism evidence="2 3">
    <name type="scientific">Aegilops tauschii subsp. strangulata</name>
    <name type="common">Goatgrass</name>
    <dbReference type="NCBI Taxonomy" id="200361"/>
    <lineage>
        <taxon>Eukaryota</taxon>
        <taxon>Viridiplantae</taxon>
        <taxon>Streptophyta</taxon>
        <taxon>Embryophyta</taxon>
        <taxon>Tracheophyta</taxon>
        <taxon>Spermatophyta</taxon>
        <taxon>Magnoliopsida</taxon>
        <taxon>Liliopsida</taxon>
        <taxon>Poales</taxon>
        <taxon>Poaceae</taxon>
        <taxon>BOP clade</taxon>
        <taxon>Pooideae</taxon>
        <taxon>Triticodae</taxon>
        <taxon>Triticeae</taxon>
        <taxon>Triticinae</taxon>
        <taxon>Aegilops</taxon>
    </lineage>
</organism>
<accession>A0A453MGW4</accession>
<dbReference type="PANTHER" id="PTHR37244:SF1">
    <property type="entry name" value="NADP-SPECIFIC GLUTAMATE DEHYDROGENASE"/>
    <property type="match status" value="1"/>
</dbReference>
<reference evidence="2" key="4">
    <citation type="submission" date="2019-03" db="UniProtKB">
        <authorList>
            <consortium name="EnsemblPlants"/>
        </authorList>
    </citation>
    <scope>IDENTIFICATION</scope>
</reference>
<keyword evidence="3" id="KW-1185">Reference proteome</keyword>
<dbReference type="Proteomes" id="UP000015105">
    <property type="component" value="Chromosome 5D"/>
</dbReference>
<evidence type="ECO:0000256" key="1">
    <source>
        <dbReference type="SAM" id="MobiDB-lite"/>
    </source>
</evidence>
<feature type="compositionally biased region" description="Basic and acidic residues" evidence="1">
    <location>
        <begin position="34"/>
        <end position="47"/>
    </location>
</feature>
<dbReference type="Gramene" id="AET5Gv21180800.1">
    <property type="protein sequence ID" value="AET5Gv21180800.1"/>
    <property type="gene ID" value="AET5Gv21180800"/>
</dbReference>
<dbReference type="EnsemblPlants" id="AET5Gv21180800.1">
    <property type="protein sequence ID" value="AET5Gv21180800.1"/>
    <property type="gene ID" value="AET5Gv21180800"/>
</dbReference>
<name>A0A453MGW4_AEGTS</name>
<feature type="compositionally biased region" description="Polar residues" evidence="1">
    <location>
        <begin position="48"/>
        <end position="62"/>
    </location>
</feature>
<sequence length="300" mass="32560">PRPHPPFPPKTTSPKPPISPPSPAALYYYYYIPSERRQPTRSTERSRGNQPTPETHGNNSSAMCRGTVDDLRPLGARRRLEVRAFYLRLSSSSTSTSAPPAELTLVYRPAIGGAALELAGRALPPACPAEVTLLRVRGNDDAPAYGSADRVSAAEGARFEVYAGKEGLAAEGAFARRNGGWRVECRRPVASHARVVEVLVLAEGGVVVRARARASAARRMGCATRLEGIPEEEDAPCECGACGDEWEMVGHVGDEFKEHEEEVEAETMRWALEMGAWAVCVGVGLLATARRFSRRRPALR</sequence>
<reference evidence="3" key="2">
    <citation type="journal article" date="2017" name="Nat. Plants">
        <title>The Aegilops tauschii genome reveals multiple impacts of transposons.</title>
        <authorList>
            <person name="Zhao G."/>
            <person name="Zou C."/>
            <person name="Li K."/>
            <person name="Wang K."/>
            <person name="Li T."/>
            <person name="Gao L."/>
            <person name="Zhang X."/>
            <person name="Wang H."/>
            <person name="Yang Z."/>
            <person name="Liu X."/>
            <person name="Jiang W."/>
            <person name="Mao L."/>
            <person name="Kong X."/>
            <person name="Jiao Y."/>
            <person name="Jia J."/>
        </authorList>
    </citation>
    <scope>NUCLEOTIDE SEQUENCE [LARGE SCALE GENOMIC DNA]</scope>
    <source>
        <strain evidence="3">cv. AL8/78</strain>
    </source>
</reference>
<evidence type="ECO:0000313" key="2">
    <source>
        <dbReference type="EnsemblPlants" id="AET5Gv21180800.1"/>
    </source>
</evidence>
<protein>
    <submittedName>
        <fullName evidence="2">Uncharacterized protein</fullName>
    </submittedName>
</protein>
<reference evidence="2" key="5">
    <citation type="journal article" date="2021" name="G3 (Bethesda)">
        <title>Aegilops tauschii genome assembly Aet v5.0 features greater sequence contiguity and improved annotation.</title>
        <authorList>
            <person name="Wang L."/>
            <person name="Zhu T."/>
            <person name="Rodriguez J.C."/>
            <person name="Deal K.R."/>
            <person name="Dubcovsky J."/>
            <person name="McGuire P.E."/>
            <person name="Lux T."/>
            <person name="Spannagl M."/>
            <person name="Mayer K.F.X."/>
            <person name="Baldrich P."/>
            <person name="Meyers B.C."/>
            <person name="Huo N."/>
            <person name="Gu Y.Q."/>
            <person name="Zhou H."/>
            <person name="Devos K.M."/>
            <person name="Bennetzen J.L."/>
            <person name="Unver T."/>
            <person name="Budak H."/>
            <person name="Gulick P.J."/>
            <person name="Galiba G."/>
            <person name="Kalapos B."/>
            <person name="Nelson D.R."/>
            <person name="Li P."/>
            <person name="You F.M."/>
            <person name="Luo M.C."/>
            <person name="Dvorak J."/>
        </authorList>
    </citation>
    <scope>NUCLEOTIDE SEQUENCE [LARGE SCALE GENOMIC DNA]</scope>
    <source>
        <strain evidence="2">cv. AL8/78</strain>
    </source>
</reference>
<feature type="region of interest" description="Disordered" evidence="1">
    <location>
        <begin position="34"/>
        <end position="67"/>
    </location>
</feature>
<dbReference type="AlphaFoldDB" id="A0A453MGW4"/>
<reference evidence="2" key="3">
    <citation type="journal article" date="2017" name="Nature">
        <title>Genome sequence of the progenitor of the wheat D genome Aegilops tauschii.</title>
        <authorList>
            <person name="Luo M.C."/>
            <person name="Gu Y.Q."/>
            <person name="Puiu D."/>
            <person name="Wang H."/>
            <person name="Twardziok S.O."/>
            <person name="Deal K.R."/>
            <person name="Huo N."/>
            <person name="Zhu T."/>
            <person name="Wang L."/>
            <person name="Wang Y."/>
            <person name="McGuire P.E."/>
            <person name="Liu S."/>
            <person name="Long H."/>
            <person name="Ramasamy R.K."/>
            <person name="Rodriguez J.C."/>
            <person name="Van S.L."/>
            <person name="Yuan L."/>
            <person name="Wang Z."/>
            <person name="Xia Z."/>
            <person name="Xiao L."/>
            <person name="Anderson O.D."/>
            <person name="Ouyang S."/>
            <person name="Liang Y."/>
            <person name="Zimin A.V."/>
            <person name="Pertea G."/>
            <person name="Qi P."/>
            <person name="Bennetzen J.L."/>
            <person name="Dai X."/>
            <person name="Dawson M.W."/>
            <person name="Muller H.G."/>
            <person name="Kugler K."/>
            <person name="Rivarola-Duarte L."/>
            <person name="Spannagl M."/>
            <person name="Mayer K.F.X."/>
            <person name="Lu F.H."/>
            <person name="Bevan M.W."/>
            <person name="Leroy P."/>
            <person name="Li P."/>
            <person name="You F.M."/>
            <person name="Sun Q."/>
            <person name="Liu Z."/>
            <person name="Lyons E."/>
            <person name="Wicker T."/>
            <person name="Salzberg S.L."/>
            <person name="Devos K.M."/>
            <person name="Dvorak J."/>
        </authorList>
    </citation>
    <scope>NUCLEOTIDE SEQUENCE [LARGE SCALE GENOMIC DNA]</scope>
    <source>
        <strain evidence="2">cv. AL8/78</strain>
    </source>
</reference>
<reference evidence="3" key="1">
    <citation type="journal article" date="2014" name="Science">
        <title>Ancient hybridizations among the ancestral genomes of bread wheat.</title>
        <authorList>
            <consortium name="International Wheat Genome Sequencing Consortium,"/>
            <person name="Marcussen T."/>
            <person name="Sandve S.R."/>
            <person name="Heier L."/>
            <person name="Spannagl M."/>
            <person name="Pfeifer M."/>
            <person name="Jakobsen K.S."/>
            <person name="Wulff B.B."/>
            <person name="Steuernagel B."/>
            <person name="Mayer K.F."/>
            <person name="Olsen O.A."/>
        </authorList>
    </citation>
    <scope>NUCLEOTIDE SEQUENCE [LARGE SCALE GENOMIC DNA]</scope>
    <source>
        <strain evidence="3">cv. AL8/78</strain>
    </source>
</reference>
<evidence type="ECO:0000313" key="3">
    <source>
        <dbReference type="Proteomes" id="UP000015105"/>
    </source>
</evidence>